<comment type="function">
    <text evidence="5">Member of a network of 50S ribosomal subunit biogenesis factors which assembles along the 30S-50S interface, preventing incorrect 23S rRNA structures from forming. Promotes peptidyl transferase center (PTC) maturation.</text>
</comment>
<comment type="subcellular location">
    <subcellularLocation>
        <location evidence="5">Cytoplasm</location>
    </subcellularLocation>
    <text evidence="5">Associates with late stage pre-50S ribosomal subunits.</text>
</comment>
<evidence type="ECO:0000313" key="7">
    <source>
        <dbReference type="EMBL" id="WAW09154.1"/>
    </source>
</evidence>
<keyword evidence="3 5" id="KW-0699">rRNA-binding</keyword>
<dbReference type="KEGG" id="ovb:NB640_07640"/>
<evidence type="ECO:0000256" key="2">
    <source>
        <dbReference type="ARBA" id="ARBA00022517"/>
    </source>
</evidence>
<accession>A0A9E9LUL6</accession>
<dbReference type="GO" id="GO:0043022">
    <property type="term" value="F:ribosome binding"/>
    <property type="evidence" value="ECO:0007669"/>
    <property type="project" value="UniProtKB-UniRule"/>
</dbReference>
<dbReference type="SUPFAM" id="SSF158710">
    <property type="entry name" value="PSPTO4464-like"/>
    <property type="match status" value="1"/>
</dbReference>
<dbReference type="RefSeq" id="WP_269308148.1">
    <property type="nucleotide sequence ID" value="NZ_CP098242.1"/>
</dbReference>
<evidence type="ECO:0000313" key="8">
    <source>
        <dbReference type="Proteomes" id="UP001156215"/>
    </source>
</evidence>
<evidence type="ECO:0000256" key="4">
    <source>
        <dbReference type="ARBA" id="ARBA00022884"/>
    </source>
</evidence>
<protein>
    <recommendedName>
        <fullName evidence="5">Dual-action ribosomal maturation protein DarP</fullName>
    </recommendedName>
    <alternativeName>
        <fullName evidence="5">Large ribosomal subunit assembly factor DarP</fullName>
    </alternativeName>
</protein>
<dbReference type="Proteomes" id="UP001156215">
    <property type="component" value="Chromosome"/>
</dbReference>
<proteinExistence type="inferred from homology"/>
<reference evidence="7" key="1">
    <citation type="journal article" date="2022" name="Front. Microbiol.">
        <title>New perspectives on an old grouping: The genomic and phenotypic variability of Oxalobacter formigenes and the implications for calcium oxalate stone prevention.</title>
        <authorList>
            <person name="Chmiel J.A."/>
            <person name="Carr C."/>
            <person name="Stuivenberg G.A."/>
            <person name="Venema R."/>
            <person name="Chanyi R.M."/>
            <person name="Al K.F."/>
            <person name="Giguere D."/>
            <person name="Say H."/>
            <person name="Akouris P.P."/>
            <person name="Dominguez Romero S.A."/>
            <person name="Kwong A."/>
            <person name="Tai V."/>
            <person name="Koval S.F."/>
            <person name="Razvi H."/>
            <person name="Bjazevic J."/>
            <person name="Burton J.P."/>
        </authorList>
    </citation>
    <scope>NUCLEOTIDE SEQUENCE</scope>
    <source>
        <strain evidence="7">WoOx3</strain>
    </source>
</reference>
<dbReference type="PIRSF" id="PIRSF016183">
    <property type="entry name" value="UCP016183"/>
    <property type="match status" value="1"/>
</dbReference>
<dbReference type="CDD" id="cd16331">
    <property type="entry name" value="YjgA-like"/>
    <property type="match status" value="1"/>
</dbReference>
<dbReference type="InterPro" id="IPR023153">
    <property type="entry name" value="DarP_sf"/>
</dbReference>
<dbReference type="NCBIfam" id="NF003593">
    <property type="entry name" value="PRK05255.1-1"/>
    <property type="match status" value="1"/>
</dbReference>
<dbReference type="PANTHER" id="PTHR38101:SF1">
    <property type="entry name" value="UPF0307 PROTEIN YJGA"/>
    <property type="match status" value="1"/>
</dbReference>
<dbReference type="GO" id="GO:0019843">
    <property type="term" value="F:rRNA binding"/>
    <property type="evidence" value="ECO:0007669"/>
    <property type="project" value="UniProtKB-UniRule"/>
</dbReference>
<name>A0A9E9LUL6_9BURK</name>
<dbReference type="Gene3D" id="1.10.60.30">
    <property type="entry name" value="PSPTO4464-like domains"/>
    <property type="match status" value="2"/>
</dbReference>
<keyword evidence="2 5" id="KW-0690">Ribosome biogenesis</keyword>
<dbReference type="Pfam" id="PF04751">
    <property type="entry name" value="DarP"/>
    <property type="match status" value="1"/>
</dbReference>
<dbReference type="AlphaFoldDB" id="A0A9E9LUL6"/>
<keyword evidence="1 5" id="KW-0963">Cytoplasm</keyword>
<keyword evidence="4 5" id="KW-0694">RNA-binding</keyword>
<evidence type="ECO:0000256" key="5">
    <source>
        <dbReference type="HAMAP-Rule" id="MF_00765"/>
    </source>
</evidence>
<evidence type="ECO:0000256" key="6">
    <source>
        <dbReference type="SAM" id="MobiDB-lite"/>
    </source>
</evidence>
<evidence type="ECO:0000256" key="3">
    <source>
        <dbReference type="ARBA" id="ARBA00022730"/>
    </source>
</evidence>
<keyword evidence="8" id="KW-1185">Reference proteome</keyword>
<feature type="compositionally biased region" description="Polar residues" evidence="6">
    <location>
        <begin position="1"/>
        <end position="12"/>
    </location>
</feature>
<comment type="similarity">
    <text evidence="5">Belongs to the DarP family.</text>
</comment>
<dbReference type="EMBL" id="CP098242">
    <property type="protein sequence ID" value="WAW09154.1"/>
    <property type="molecule type" value="Genomic_DNA"/>
</dbReference>
<feature type="region of interest" description="Disordered" evidence="6">
    <location>
        <begin position="1"/>
        <end position="32"/>
    </location>
</feature>
<evidence type="ECO:0000256" key="1">
    <source>
        <dbReference type="ARBA" id="ARBA00022490"/>
    </source>
</evidence>
<dbReference type="GO" id="GO:1902626">
    <property type="term" value="P:assembly of large subunit precursor of preribosome"/>
    <property type="evidence" value="ECO:0007669"/>
    <property type="project" value="UniProtKB-UniRule"/>
</dbReference>
<gene>
    <name evidence="5" type="primary">darP</name>
    <name evidence="7" type="ORF">NB640_07640</name>
</gene>
<dbReference type="GO" id="GO:0005829">
    <property type="term" value="C:cytosol"/>
    <property type="evidence" value="ECO:0007669"/>
    <property type="project" value="TreeGrafter"/>
</dbReference>
<dbReference type="PANTHER" id="PTHR38101">
    <property type="entry name" value="UPF0307 PROTEIN YJGA"/>
    <property type="match status" value="1"/>
</dbReference>
<dbReference type="InterPro" id="IPR006839">
    <property type="entry name" value="DarP"/>
</dbReference>
<sequence length="194" mass="22117">MPNSNRGSTGFQSAEFEEEYTRPSKSQKKRDMTALQKLGQQLVDAPVDRVKRIDLPENLKTAIDECRKIKSHEGRRRQLQFIGKIMRGLNEADIAAISKAIESWRGQSKAETAAMHAMERQREKLLAEDTALTALMAEHPETDAQHLRNLIRNARKEHAEGKPPKAYREIFQILKQLQAGSTSNTEPMEDHEDE</sequence>
<dbReference type="HAMAP" id="MF_00765">
    <property type="entry name" value="DarP"/>
    <property type="match status" value="1"/>
</dbReference>
<organism evidence="7 8">
    <name type="scientific">Oxalobacter vibrioformis</name>
    <dbReference type="NCBI Taxonomy" id="933080"/>
    <lineage>
        <taxon>Bacteria</taxon>
        <taxon>Pseudomonadati</taxon>
        <taxon>Pseudomonadota</taxon>
        <taxon>Betaproteobacteria</taxon>
        <taxon>Burkholderiales</taxon>
        <taxon>Oxalobacteraceae</taxon>
        <taxon>Oxalobacter</taxon>
    </lineage>
</organism>